<dbReference type="Proteomes" id="UP000283805">
    <property type="component" value="Unassembled WGS sequence"/>
</dbReference>
<dbReference type="SUPFAM" id="SSF90257">
    <property type="entry name" value="Myosin rod fragments"/>
    <property type="match status" value="1"/>
</dbReference>
<accession>A0A3R7GKM7</accession>
<dbReference type="InterPro" id="IPR055734">
    <property type="entry name" value="DUF7310"/>
</dbReference>
<name>A0A3R7GKM7_9EURY</name>
<feature type="compositionally biased region" description="Basic and acidic residues" evidence="2">
    <location>
        <begin position="191"/>
        <end position="205"/>
    </location>
</feature>
<feature type="region of interest" description="Disordered" evidence="2">
    <location>
        <begin position="108"/>
        <end position="136"/>
    </location>
</feature>
<dbReference type="RefSeq" id="WP_120242993.1">
    <property type="nucleotide sequence ID" value="NZ_RAPO01000001.1"/>
</dbReference>
<evidence type="ECO:0000259" key="3">
    <source>
        <dbReference type="Pfam" id="PF23991"/>
    </source>
</evidence>
<comment type="caution">
    <text evidence="4">The sequence shown here is derived from an EMBL/GenBank/DDBJ whole genome shotgun (WGS) entry which is preliminary data.</text>
</comment>
<evidence type="ECO:0000256" key="1">
    <source>
        <dbReference type="SAM" id="Coils"/>
    </source>
</evidence>
<feature type="domain" description="DUF7310" evidence="3">
    <location>
        <begin position="7"/>
        <end position="89"/>
    </location>
</feature>
<keyword evidence="1" id="KW-0175">Coiled coil</keyword>
<feature type="compositionally biased region" description="Basic and acidic residues" evidence="2">
    <location>
        <begin position="111"/>
        <end position="124"/>
    </location>
</feature>
<feature type="compositionally biased region" description="Polar residues" evidence="2">
    <location>
        <begin position="164"/>
        <end position="181"/>
    </location>
</feature>
<dbReference type="Gene3D" id="1.20.5.340">
    <property type="match status" value="1"/>
</dbReference>
<feature type="region of interest" description="Disordered" evidence="2">
    <location>
        <begin position="148"/>
        <end position="231"/>
    </location>
</feature>
<evidence type="ECO:0000313" key="5">
    <source>
        <dbReference type="Proteomes" id="UP000283805"/>
    </source>
</evidence>
<feature type="coiled-coil region" evidence="1">
    <location>
        <begin position="31"/>
        <end position="107"/>
    </location>
</feature>
<evidence type="ECO:0000256" key="2">
    <source>
        <dbReference type="SAM" id="MobiDB-lite"/>
    </source>
</evidence>
<proteinExistence type="predicted"/>
<protein>
    <recommendedName>
        <fullName evidence="3">DUF7310 domain-containing protein</fullName>
    </recommendedName>
</protein>
<organism evidence="4 5">
    <name type="scientific">Halopiger aswanensis</name>
    <dbReference type="NCBI Taxonomy" id="148449"/>
    <lineage>
        <taxon>Archaea</taxon>
        <taxon>Methanobacteriati</taxon>
        <taxon>Methanobacteriota</taxon>
        <taxon>Stenosarchaea group</taxon>
        <taxon>Halobacteria</taxon>
        <taxon>Halobacteriales</taxon>
        <taxon>Natrialbaceae</taxon>
        <taxon>Halopiger</taxon>
    </lineage>
</organism>
<evidence type="ECO:0000313" key="4">
    <source>
        <dbReference type="EMBL" id="RKD97459.1"/>
    </source>
</evidence>
<reference evidence="4 5" key="1">
    <citation type="submission" date="2018-09" db="EMBL/GenBank/DDBJ databases">
        <title>Genomic Encyclopedia of Archaeal and Bacterial Type Strains, Phase II (KMG-II): from individual species to whole genera.</title>
        <authorList>
            <person name="Goeker M."/>
        </authorList>
    </citation>
    <scope>NUCLEOTIDE SEQUENCE [LARGE SCALE GENOMIC DNA]</scope>
    <source>
        <strain evidence="4 5">DSM 13151</strain>
    </source>
</reference>
<dbReference type="Pfam" id="PF23991">
    <property type="entry name" value="DUF7310"/>
    <property type="match status" value="1"/>
</dbReference>
<dbReference type="AlphaFoldDB" id="A0A3R7GKM7"/>
<keyword evidence="5" id="KW-1185">Reference proteome</keyword>
<gene>
    <name evidence="4" type="ORF">ATJ93_0445</name>
</gene>
<sequence length="231" mass="24648">MTDLDRLEQRLSAVERVVVDGDATLDELAEVASLAETVADLETRVEEHERRLADLEAAVRSLEGYVGNVESINDDVERQAASAVATVDRLERRVDRLEVELDDVRGGVLRDPTERETERTRSDADDGASGGSTGAWFEFDDESIAATGTAAETADSASLADATETGSGNRTDTETAQTPEETVTDIVAGADEPRSLEDAPSRSDRTAQVGDETDSDGAESGLLGSLRARFS</sequence>
<dbReference type="OrthoDB" id="206571at2157"/>
<dbReference type="EMBL" id="RAPO01000001">
    <property type="protein sequence ID" value="RKD97459.1"/>
    <property type="molecule type" value="Genomic_DNA"/>
</dbReference>